<evidence type="ECO:0000313" key="3">
    <source>
        <dbReference type="EMBL" id="MFD1192572.1"/>
    </source>
</evidence>
<protein>
    <submittedName>
        <fullName evidence="3">SDR family oxidoreductase</fullName>
    </submittedName>
</protein>
<dbReference type="EMBL" id="JBHTLQ010000064">
    <property type="protein sequence ID" value="MFD1192572.1"/>
    <property type="molecule type" value="Genomic_DNA"/>
</dbReference>
<gene>
    <name evidence="3" type="ORF">ACFQ27_18420</name>
</gene>
<evidence type="ECO:0000256" key="1">
    <source>
        <dbReference type="SAM" id="Phobius"/>
    </source>
</evidence>
<keyword evidence="1" id="KW-1133">Transmembrane helix</keyword>
<dbReference type="InterPro" id="IPR025695">
    <property type="entry name" value="DoxX-like"/>
</dbReference>
<dbReference type="SUPFAM" id="SSF51735">
    <property type="entry name" value="NAD(P)-binding Rossmann-fold domains"/>
    <property type="match status" value="1"/>
</dbReference>
<dbReference type="RefSeq" id="WP_377354619.1">
    <property type="nucleotide sequence ID" value="NZ_JBHTLQ010000064.1"/>
</dbReference>
<dbReference type="PANTHER" id="PTHR12126:SF11">
    <property type="entry name" value="NADH DEHYDROGENASE [UBIQUINONE] 1 ALPHA SUBCOMPLEX SUBUNIT 9, MITOCHONDRIAL"/>
    <property type="match status" value="1"/>
</dbReference>
<dbReference type="PANTHER" id="PTHR12126">
    <property type="entry name" value="NADH-UBIQUINONE OXIDOREDUCTASE 39 KDA SUBUNIT-RELATED"/>
    <property type="match status" value="1"/>
</dbReference>
<feature type="domain" description="NAD(P)-binding" evidence="2">
    <location>
        <begin position="7"/>
        <end position="182"/>
    </location>
</feature>
<comment type="caution">
    <text evidence="3">The sequence shown here is derived from an EMBL/GenBank/DDBJ whole genome shotgun (WGS) entry which is preliminary data.</text>
</comment>
<organism evidence="3 4">
    <name type="scientific">Phenylobacterium conjunctum</name>
    <dbReference type="NCBI Taxonomy" id="1298959"/>
    <lineage>
        <taxon>Bacteria</taxon>
        <taxon>Pseudomonadati</taxon>
        <taxon>Pseudomonadota</taxon>
        <taxon>Alphaproteobacteria</taxon>
        <taxon>Caulobacterales</taxon>
        <taxon>Caulobacteraceae</taxon>
        <taxon>Phenylobacterium</taxon>
    </lineage>
</organism>
<feature type="transmembrane region" description="Helical" evidence="1">
    <location>
        <begin position="378"/>
        <end position="397"/>
    </location>
</feature>
<proteinExistence type="predicted"/>
<evidence type="ECO:0000313" key="4">
    <source>
        <dbReference type="Proteomes" id="UP001597216"/>
    </source>
</evidence>
<keyword evidence="4" id="KW-1185">Reference proteome</keyword>
<evidence type="ECO:0000259" key="2">
    <source>
        <dbReference type="Pfam" id="PF13460"/>
    </source>
</evidence>
<sequence>MRIVVLGASGLIGAEVCAHLLACGHQVTGVARHIDRAIRRTPQVRWLKIDLATATAADWASPLTDADAVINCAGALQDGPADSLAGVHLEGLTRLAQACQAAGVRRFIQISAAGVETAPGAFSRTKADGDAALAATDLDWVILRPGLVLGRAAYGGSALLRALAAFPFVMPAVHAQAVTQVVAASDIGRLAEALLAPDAPRRLVLEVGAPEPTPLAEVLKGLRAWMGLKPAPVLDLPPVLARLTGGVADALAWLGWKSPMRSTTLGQLAHGVRVRPEPLLAEMGLAPRSLADQLAQTPAGVQELWFARTYLLKPLLLGGLSLFWITSGVIGVISQQPAEHLLTSAGFPPALASLAVLGGAAADVLVGGLAAFRRTARLGLLGMIGLTLSYVVGAAIWRPDLWLDPLGPMVKTLPAAILALVALAILEDR</sequence>
<accession>A0ABW3T776</accession>
<name>A0ABW3T776_9CAUL</name>
<dbReference type="Proteomes" id="UP001597216">
    <property type="component" value="Unassembled WGS sequence"/>
</dbReference>
<dbReference type="Pfam" id="PF13460">
    <property type="entry name" value="NAD_binding_10"/>
    <property type="match status" value="1"/>
</dbReference>
<dbReference type="InterPro" id="IPR016040">
    <property type="entry name" value="NAD(P)-bd_dom"/>
</dbReference>
<keyword evidence="1" id="KW-0472">Membrane</keyword>
<feature type="transmembrane region" description="Helical" evidence="1">
    <location>
        <begin position="409"/>
        <end position="426"/>
    </location>
</feature>
<keyword evidence="1" id="KW-0812">Transmembrane</keyword>
<feature type="transmembrane region" description="Helical" evidence="1">
    <location>
        <begin position="315"/>
        <end position="334"/>
    </location>
</feature>
<dbReference type="Gene3D" id="3.40.50.720">
    <property type="entry name" value="NAD(P)-binding Rossmann-like Domain"/>
    <property type="match status" value="1"/>
</dbReference>
<reference evidence="4" key="1">
    <citation type="journal article" date="2019" name="Int. J. Syst. Evol. Microbiol.">
        <title>The Global Catalogue of Microorganisms (GCM) 10K type strain sequencing project: providing services to taxonomists for standard genome sequencing and annotation.</title>
        <authorList>
            <consortium name="The Broad Institute Genomics Platform"/>
            <consortium name="The Broad Institute Genome Sequencing Center for Infectious Disease"/>
            <person name="Wu L."/>
            <person name="Ma J."/>
        </authorList>
    </citation>
    <scope>NUCLEOTIDE SEQUENCE [LARGE SCALE GENOMIC DNA]</scope>
    <source>
        <strain evidence="4">CCUG 55074</strain>
    </source>
</reference>
<dbReference type="Pfam" id="PF13781">
    <property type="entry name" value="DoxX_3"/>
    <property type="match status" value="1"/>
</dbReference>
<feature type="transmembrane region" description="Helical" evidence="1">
    <location>
        <begin position="346"/>
        <end position="366"/>
    </location>
</feature>
<dbReference type="InterPro" id="IPR051207">
    <property type="entry name" value="ComplexI_NDUFA9_subunit"/>
</dbReference>
<dbReference type="InterPro" id="IPR036291">
    <property type="entry name" value="NAD(P)-bd_dom_sf"/>
</dbReference>